<dbReference type="GO" id="GO:0030246">
    <property type="term" value="F:carbohydrate binding"/>
    <property type="evidence" value="ECO:0007669"/>
    <property type="project" value="UniProtKB-KW"/>
</dbReference>
<dbReference type="PROSITE" id="PS00010">
    <property type="entry name" value="ASX_HYDROXYL"/>
    <property type="match status" value="1"/>
</dbReference>
<dbReference type="InterPro" id="IPR000152">
    <property type="entry name" value="EGF-type_Asp/Asn_hydroxyl_site"/>
</dbReference>
<evidence type="ECO:0000313" key="9">
    <source>
        <dbReference type="Proteomes" id="UP001163046"/>
    </source>
</evidence>
<name>A0A9X0D0V5_9CNID</name>
<feature type="domain" description="EGF-like" evidence="6">
    <location>
        <begin position="290"/>
        <end position="331"/>
    </location>
</feature>
<evidence type="ECO:0000259" key="7">
    <source>
        <dbReference type="PROSITE" id="PS50041"/>
    </source>
</evidence>
<keyword evidence="2" id="KW-0430">Lectin</keyword>
<dbReference type="SMART" id="SM00181">
    <property type="entry name" value="EGF"/>
    <property type="match status" value="2"/>
</dbReference>
<organism evidence="8 9">
    <name type="scientific">Desmophyllum pertusum</name>
    <dbReference type="NCBI Taxonomy" id="174260"/>
    <lineage>
        <taxon>Eukaryota</taxon>
        <taxon>Metazoa</taxon>
        <taxon>Cnidaria</taxon>
        <taxon>Anthozoa</taxon>
        <taxon>Hexacorallia</taxon>
        <taxon>Scleractinia</taxon>
        <taxon>Caryophylliina</taxon>
        <taxon>Caryophylliidae</taxon>
        <taxon>Desmophyllum</taxon>
    </lineage>
</organism>
<dbReference type="FunFam" id="2.10.25.10:FF:000010">
    <property type="entry name" value="Pro-epidermal growth factor"/>
    <property type="match status" value="1"/>
</dbReference>
<dbReference type="InterPro" id="IPR018378">
    <property type="entry name" value="C-type_lectin_CS"/>
</dbReference>
<accession>A0A9X0D0V5</accession>
<dbReference type="SMART" id="SM00179">
    <property type="entry name" value="EGF_CA"/>
    <property type="match status" value="1"/>
</dbReference>
<keyword evidence="1 5" id="KW-0245">EGF-like domain</keyword>
<dbReference type="CDD" id="cd03590">
    <property type="entry name" value="CLECT_DC-SIGN_like"/>
    <property type="match status" value="1"/>
</dbReference>
<dbReference type="InterPro" id="IPR016186">
    <property type="entry name" value="C-type_lectin-like/link_sf"/>
</dbReference>
<dbReference type="InterPro" id="IPR001304">
    <property type="entry name" value="C-type_lectin-like"/>
</dbReference>
<reference evidence="8" key="1">
    <citation type="submission" date="2023-01" db="EMBL/GenBank/DDBJ databases">
        <title>Genome assembly of the deep-sea coral Lophelia pertusa.</title>
        <authorList>
            <person name="Herrera S."/>
            <person name="Cordes E."/>
        </authorList>
    </citation>
    <scope>NUCLEOTIDE SEQUENCE</scope>
    <source>
        <strain evidence="8">USNM1676648</strain>
        <tissue evidence="8">Polyp</tissue>
    </source>
</reference>
<dbReference type="SUPFAM" id="SSF57196">
    <property type="entry name" value="EGF/Laminin"/>
    <property type="match status" value="1"/>
</dbReference>
<dbReference type="InterPro" id="IPR050111">
    <property type="entry name" value="C-type_lectin/snaclec_domain"/>
</dbReference>
<keyword evidence="4" id="KW-1015">Disulfide bond</keyword>
<dbReference type="InterPro" id="IPR033989">
    <property type="entry name" value="CD209-like_CTLD"/>
</dbReference>
<dbReference type="PROSITE" id="PS50041">
    <property type="entry name" value="C_TYPE_LECTIN_2"/>
    <property type="match status" value="2"/>
</dbReference>
<sequence>MFVNLLSFNVLGVCPNNWIHMQGSCYKFSYKALNWNAAKSACETLGSKLVVINSQAEQRAIISKITGSQLTWIGLHRDPKDKSRWLWVDGTRPTYTNWNPREPSSVGEECGHLWPNYGWKWNDWTCTNSLPYVCETPIGVCPNNWLHMQGSCYKFISQAVNWNAAKSACETLGSKLVVINSQAELQALASKITGGQTTWIGFYRDPKDKSRWLWVDGSRSTYTHWRSKEPNNVREECAEMYSKRYGWEWNDGSCSNSRPYFCEILLVRSYKCECPDPGLSLSSDSKKCQDINECAVSNGGCSHKCVNTAGSYKCECPDPGLSLSSDGRKCQRYVSEPILQ</sequence>
<proteinExistence type="predicted"/>
<dbReference type="Gene3D" id="3.10.100.10">
    <property type="entry name" value="Mannose-Binding Protein A, subunit A"/>
    <property type="match status" value="2"/>
</dbReference>
<dbReference type="InterPro" id="IPR016187">
    <property type="entry name" value="CTDL_fold"/>
</dbReference>
<dbReference type="PROSITE" id="PS01187">
    <property type="entry name" value="EGF_CA"/>
    <property type="match status" value="1"/>
</dbReference>
<feature type="domain" description="C-type lectin" evidence="7">
    <location>
        <begin position="148"/>
        <end position="263"/>
    </location>
</feature>
<dbReference type="AlphaFoldDB" id="A0A9X0D0V5"/>
<protein>
    <submittedName>
        <fullName evidence="8">Uncharacterized protein</fullName>
    </submittedName>
</protein>
<keyword evidence="9" id="KW-1185">Reference proteome</keyword>
<dbReference type="OrthoDB" id="5987655at2759"/>
<comment type="caution">
    <text evidence="8">The sequence shown here is derived from an EMBL/GenBank/DDBJ whole genome shotgun (WGS) entry which is preliminary data.</text>
</comment>
<dbReference type="SMART" id="SM00034">
    <property type="entry name" value="CLECT"/>
    <property type="match status" value="2"/>
</dbReference>
<evidence type="ECO:0000256" key="2">
    <source>
        <dbReference type="ARBA" id="ARBA00022734"/>
    </source>
</evidence>
<evidence type="ECO:0000259" key="6">
    <source>
        <dbReference type="PROSITE" id="PS50026"/>
    </source>
</evidence>
<keyword evidence="3" id="KW-0677">Repeat</keyword>
<dbReference type="PANTHER" id="PTHR22803">
    <property type="entry name" value="MANNOSE, PHOSPHOLIPASE, LECTIN RECEPTOR RELATED"/>
    <property type="match status" value="1"/>
</dbReference>
<dbReference type="EMBL" id="MU826172">
    <property type="protein sequence ID" value="KAJ7381613.1"/>
    <property type="molecule type" value="Genomic_DNA"/>
</dbReference>
<evidence type="ECO:0000313" key="8">
    <source>
        <dbReference type="EMBL" id="KAJ7381613.1"/>
    </source>
</evidence>
<dbReference type="Pfam" id="PF14670">
    <property type="entry name" value="FXa_inhibition"/>
    <property type="match status" value="1"/>
</dbReference>
<evidence type="ECO:0000256" key="1">
    <source>
        <dbReference type="ARBA" id="ARBA00022536"/>
    </source>
</evidence>
<dbReference type="Pfam" id="PF00059">
    <property type="entry name" value="Lectin_C"/>
    <property type="match status" value="2"/>
</dbReference>
<feature type="domain" description="C-type lectin" evidence="7">
    <location>
        <begin position="21"/>
        <end position="135"/>
    </location>
</feature>
<gene>
    <name evidence="8" type="ORF">OS493_040151</name>
</gene>
<dbReference type="CDD" id="cd00054">
    <property type="entry name" value="EGF_CA"/>
    <property type="match status" value="1"/>
</dbReference>
<evidence type="ECO:0000256" key="4">
    <source>
        <dbReference type="ARBA" id="ARBA00023157"/>
    </source>
</evidence>
<dbReference type="Gene3D" id="2.10.25.10">
    <property type="entry name" value="Laminin"/>
    <property type="match status" value="2"/>
</dbReference>
<comment type="caution">
    <text evidence="5">Lacks conserved residue(s) required for the propagation of feature annotation.</text>
</comment>
<dbReference type="InterPro" id="IPR026823">
    <property type="entry name" value="cEGF"/>
</dbReference>
<dbReference type="Proteomes" id="UP001163046">
    <property type="component" value="Unassembled WGS sequence"/>
</dbReference>
<dbReference type="SUPFAM" id="SSF56436">
    <property type="entry name" value="C-type lectin-like"/>
    <property type="match status" value="2"/>
</dbReference>
<dbReference type="InterPro" id="IPR018097">
    <property type="entry name" value="EGF_Ca-bd_CS"/>
</dbReference>
<evidence type="ECO:0000256" key="3">
    <source>
        <dbReference type="ARBA" id="ARBA00022737"/>
    </source>
</evidence>
<dbReference type="PROSITE" id="PS00615">
    <property type="entry name" value="C_TYPE_LECTIN_1"/>
    <property type="match status" value="1"/>
</dbReference>
<dbReference type="InterPro" id="IPR000742">
    <property type="entry name" value="EGF"/>
</dbReference>
<dbReference type="InterPro" id="IPR001881">
    <property type="entry name" value="EGF-like_Ca-bd_dom"/>
</dbReference>
<evidence type="ECO:0000256" key="5">
    <source>
        <dbReference type="PROSITE-ProRule" id="PRU00076"/>
    </source>
</evidence>
<dbReference type="Pfam" id="PF12662">
    <property type="entry name" value="cEGF"/>
    <property type="match status" value="1"/>
</dbReference>
<dbReference type="PROSITE" id="PS50026">
    <property type="entry name" value="EGF_3"/>
    <property type="match status" value="1"/>
</dbReference>
<dbReference type="GO" id="GO:0005509">
    <property type="term" value="F:calcium ion binding"/>
    <property type="evidence" value="ECO:0007669"/>
    <property type="project" value="InterPro"/>
</dbReference>